<evidence type="ECO:0000313" key="4">
    <source>
        <dbReference type="EMBL" id="CAL2106362.1"/>
    </source>
</evidence>
<evidence type="ECO:0000256" key="2">
    <source>
        <dbReference type="SAM" id="Phobius"/>
    </source>
</evidence>
<feature type="domain" description="Bacteriophage tail tape measure N-terminal" evidence="3">
    <location>
        <begin position="38"/>
        <end position="181"/>
    </location>
</feature>
<reference evidence="4 5" key="1">
    <citation type="submission" date="2024-05" db="EMBL/GenBank/DDBJ databases">
        <authorList>
            <person name="Duchaud E."/>
        </authorList>
    </citation>
    <scope>NUCLEOTIDE SEQUENCE [LARGE SCALE GENOMIC DNA]</scope>
    <source>
        <strain evidence="4">Ena-SAMPLE-TAB-13-05-2024-13:56:06:370-140305</strain>
    </source>
</reference>
<keyword evidence="5" id="KW-1185">Reference proteome</keyword>
<dbReference type="InterPro" id="IPR009628">
    <property type="entry name" value="Phage_tape_measure_N"/>
</dbReference>
<name>A0ABM9PL17_9FLAO</name>
<dbReference type="Pfam" id="PF06791">
    <property type="entry name" value="TMP_2"/>
    <property type="match status" value="1"/>
</dbReference>
<keyword evidence="2" id="KW-0472">Membrane</keyword>
<protein>
    <submittedName>
        <fullName evidence="4">TMP_2 domain-containing protein</fullName>
    </submittedName>
</protein>
<keyword evidence="2" id="KW-1133">Transmembrane helix</keyword>
<keyword evidence="1" id="KW-0175">Coiled coil</keyword>
<evidence type="ECO:0000259" key="3">
    <source>
        <dbReference type="Pfam" id="PF06791"/>
    </source>
</evidence>
<keyword evidence="2" id="KW-0812">Transmembrane</keyword>
<accession>A0ABM9PL17</accession>
<feature type="transmembrane region" description="Helical" evidence="2">
    <location>
        <begin position="267"/>
        <end position="299"/>
    </location>
</feature>
<dbReference type="RefSeq" id="WP_348738132.1">
    <property type="nucleotide sequence ID" value="NZ_CAXJRC010000013.1"/>
</dbReference>
<dbReference type="Proteomes" id="UP001497602">
    <property type="component" value="Unassembled WGS sequence"/>
</dbReference>
<proteinExistence type="predicted"/>
<dbReference type="EMBL" id="CAXJRC010000013">
    <property type="protein sequence ID" value="CAL2106362.1"/>
    <property type="molecule type" value="Genomic_DNA"/>
</dbReference>
<feature type="coiled-coil region" evidence="1">
    <location>
        <begin position="422"/>
        <end position="454"/>
    </location>
</feature>
<evidence type="ECO:0000256" key="1">
    <source>
        <dbReference type="SAM" id="Coils"/>
    </source>
</evidence>
<comment type="caution">
    <text evidence="4">The sequence shown here is derived from an EMBL/GenBank/DDBJ whole genome shotgun (WGS) entry which is preliminary data.</text>
</comment>
<feature type="transmembrane region" description="Helical" evidence="2">
    <location>
        <begin position="311"/>
        <end position="328"/>
    </location>
</feature>
<sequence>MASSANINIKFTVKLDEFVSQMQKVSRKLKVVGKKLENVGKTMSVGVTAPFLVFSALSLKNWDTQAKAIAQVEAGLISTGNAVGYTSTQLQKMASDLQNNTLFGDEEILKGVTSQLLTFTNITGVQFQRTQQAALDLATRLDGDLKGTSVQLGKALNDPVKGLSALSKSGIQFSEAQKKTIRTLVETNKLAEAQTLILNELEKQYGGSAAAAAKAGTGALKQLSNLIGDLTEDFGKIISKAIVPFIAKLKKVVVWFQKLSPVIKKNIVVFGAVFAAIGPILFSLGFMATTVIPGLITAFKALTLVVSSNPFGVLLVAVTAVVSSLSLFSSSVKKTVSSQNLLKEITNQATESIAKERAKLVELVSIAEDDRINKSQRLKAIQELNKISPKYLGDLTLEAINTDKARLALEKYNEELIKVAKVKAAQEKLQEIQSKKIELELKQAESILKIKELKKGESEEVAKVNEYYGISLSLRKKLTKSIKKAPDFQKIVNNVLKDKISLLEKEEKLLLEIIKNNKILNATIASSGKSFKRKGKDILSGKRDDEGGVKQDVTVTGGSVKPDFSSGIDETVNGLRKKLTAFQEAAAEITSSISGAFETMGNNMIASFDLADNGFQGFVKNLGKTVTKLISMLLANSIANSITGATQSGMSTGPAAIFTTPAFIATAVSGVVAAFAAIPKFETGGVVGGSSFYGDKILARVNSGELILNTQQQRSLFGMISSPNTAPVNVVLKGKLTTDAGRLNVLLEKDKAKKNRRG</sequence>
<evidence type="ECO:0000313" key="5">
    <source>
        <dbReference type="Proteomes" id="UP001497602"/>
    </source>
</evidence>
<gene>
    <name evidence="4" type="ORF">T190115A13A_210016</name>
</gene>
<organism evidence="4 5">
    <name type="scientific">Tenacibaculum vairaonense</name>
    <dbReference type="NCBI Taxonomy" id="3137860"/>
    <lineage>
        <taxon>Bacteria</taxon>
        <taxon>Pseudomonadati</taxon>
        <taxon>Bacteroidota</taxon>
        <taxon>Flavobacteriia</taxon>
        <taxon>Flavobacteriales</taxon>
        <taxon>Flavobacteriaceae</taxon>
        <taxon>Tenacibaculum</taxon>
    </lineage>
</organism>